<accession>A0AAN8G4I8</accession>
<name>A0AAN8G4I8_PATCE</name>
<dbReference type="Gene3D" id="1.10.1410.20">
    <property type="entry name" value="2'-5'-oligoadenylate synthetase 1, domain 2"/>
    <property type="match status" value="1"/>
</dbReference>
<evidence type="ECO:0000313" key="5">
    <source>
        <dbReference type="Proteomes" id="UP001347796"/>
    </source>
</evidence>
<proteinExistence type="inferred from homology"/>
<dbReference type="GO" id="GO:0005654">
    <property type="term" value="C:nucleoplasm"/>
    <property type="evidence" value="ECO:0007669"/>
    <property type="project" value="TreeGrafter"/>
</dbReference>
<protein>
    <recommendedName>
        <fullName evidence="3">2'-5'-oligoadenylate synthetase 1 domain-containing protein</fullName>
    </recommendedName>
</protein>
<dbReference type="GO" id="GO:0016020">
    <property type="term" value="C:membrane"/>
    <property type="evidence" value="ECO:0007669"/>
    <property type="project" value="TreeGrafter"/>
</dbReference>
<dbReference type="PANTHER" id="PTHR11258">
    <property type="entry name" value="2-5 OLIGOADENYLATE SYNTHETASE"/>
    <property type="match status" value="1"/>
</dbReference>
<dbReference type="GO" id="GO:0005829">
    <property type="term" value="C:cytosol"/>
    <property type="evidence" value="ECO:0007669"/>
    <property type="project" value="TreeGrafter"/>
</dbReference>
<dbReference type="AlphaFoldDB" id="A0AAN8G4I8"/>
<dbReference type="PROSITE" id="PS50152">
    <property type="entry name" value="25A_SYNTH_3"/>
    <property type="match status" value="1"/>
</dbReference>
<reference evidence="4 5" key="1">
    <citation type="submission" date="2024-01" db="EMBL/GenBank/DDBJ databases">
        <title>The genome of the rayed Mediterranean limpet Patella caerulea (Linnaeus, 1758).</title>
        <authorList>
            <person name="Anh-Thu Weber A."/>
            <person name="Halstead-Nussloch G."/>
        </authorList>
    </citation>
    <scope>NUCLEOTIDE SEQUENCE [LARGE SCALE GENOMIC DNA]</scope>
    <source>
        <strain evidence="4">AATW-2023a</strain>
        <tissue evidence="4">Whole specimen</tissue>
    </source>
</reference>
<organism evidence="4 5">
    <name type="scientific">Patella caerulea</name>
    <name type="common">Rayed Mediterranean limpet</name>
    <dbReference type="NCBI Taxonomy" id="87958"/>
    <lineage>
        <taxon>Eukaryota</taxon>
        <taxon>Metazoa</taxon>
        <taxon>Spiralia</taxon>
        <taxon>Lophotrochozoa</taxon>
        <taxon>Mollusca</taxon>
        <taxon>Gastropoda</taxon>
        <taxon>Patellogastropoda</taxon>
        <taxon>Patelloidea</taxon>
        <taxon>Patellidae</taxon>
        <taxon>Patella</taxon>
    </lineage>
</organism>
<dbReference type="Pfam" id="PF10421">
    <property type="entry name" value="OAS1_C"/>
    <property type="match status" value="1"/>
</dbReference>
<dbReference type="GO" id="GO:0003725">
    <property type="term" value="F:double-stranded RNA binding"/>
    <property type="evidence" value="ECO:0007669"/>
    <property type="project" value="TreeGrafter"/>
</dbReference>
<feature type="compositionally biased region" description="Basic and acidic residues" evidence="2">
    <location>
        <begin position="99"/>
        <end position="108"/>
    </location>
</feature>
<dbReference type="SUPFAM" id="SSF81631">
    <property type="entry name" value="PAP/OAS1 substrate-binding domain"/>
    <property type="match status" value="1"/>
</dbReference>
<dbReference type="GO" id="GO:0001730">
    <property type="term" value="F:2'-5'-oligoadenylate synthetase activity"/>
    <property type="evidence" value="ECO:0007669"/>
    <property type="project" value="TreeGrafter"/>
</dbReference>
<comment type="caution">
    <text evidence="4">The sequence shown here is derived from an EMBL/GenBank/DDBJ whole genome shotgun (WGS) entry which is preliminary data.</text>
</comment>
<dbReference type="Proteomes" id="UP001347796">
    <property type="component" value="Unassembled WGS sequence"/>
</dbReference>
<evidence type="ECO:0000259" key="3">
    <source>
        <dbReference type="Pfam" id="PF10421"/>
    </source>
</evidence>
<comment type="similarity">
    <text evidence="1">Belongs to the 2-5A synthase family.</text>
</comment>
<dbReference type="SUPFAM" id="SSF81301">
    <property type="entry name" value="Nucleotidyltransferase"/>
    <property type="match status" value="1"/>
</dbReference>
<feature type="compositionally biased region" description="Basic and acidic residues" evidence="2">
    <location>
        <begin position="51"/>
        <end position="64"/>
    </location>
</feature>
<feature type="compositionally biased region" description="Basic and acidic residues" evidence="2">
    <location>
        <begin position="123"/>
        <end position="132"/>
    </location>
</feature>
<dbReference type="Gene3D" id="3.30.460.10">
    <property type="entry name" value="Beta Polymerase, domain 2"/>
    <property type="match status" value="1"/>
</dbReference>
<dbReference type="InterPro" id="IPR043519">
    <property type="entry name" value="NT_sf"/>
</dbReference>
<evidence type="ECO:0000256" key="1">
    <source>
        <dbReference type="ARBA" id="ARBA00009526"/>
    </source>
</evidence>
<feature type="region of interest" description="Disordered" evidence="2">
    <location>
        <begin position="19"/>
        <end position="134"/>
    </location>
</feature>
<dbReference type="PANTHER" id="PTHR11258:SF11">
    <property type="entry name" value="C2H2-TYPE DOMAIN-CONTAINING PROTEIN"/>
    <property type="match status" value="1"/>
</dbReference>
<keyword evidence="5" id="KW-1185">Reference proteome</keyword>
<dbReference type="EMBL" id="JAZGQO010000015">
    <property type="protein sequence ID" value="KAK6169417.1"/>
    <property type="molecule type" value="Genomic_DNA"/>
</dbReference>
<gene>
    <name evidence="4" type="ORF">SNE40_020479</name>
</gene>
<sequence>MSAKGGCKCNGACGCKVKRSTSAKVRSTSKAKTTPEKTEKPSRQMSAKVKSPPDKTEKPPRETSAKLGSTCKVKSSPDKTEKPHRKMNSKESSTCKENSSPEKTEKLSRTTSAKVGSTCKVKSPPEKREKPPRSVSAKVDYTCIVKSPTEKTEKYPSMKLSEYLPKLGKETLEEFVERYLNVSYKARMNQTIDQLQRHLQNLPGYSIGEVFRGGSMAKCTAVKTTADIDLIVFFDGYRNMQDFIADKEKDGGILQTIESHLTTVPVLSNSWKCTKIAHPYNVTLKMDGCSIRVDILPARQFRTAALNSMYNEIKRQPASVRPHYSVCFARTQCEFMRRQPRQVHYLVKLLKYWKSENVIGLKSYFLELLAVHIFKTKLGKDTKFDLQEGFRLALIEIQNYNSLEITFDDYYRPETWKDLRPCKPYVMDPANPFMNTCYQHLDSRAMDRMVTCATNTILAITNPYC</sequence>
<evidence type="ECO:0000313" key="4">
    <source>
        <dbReference type="EMBL" id="KAK6169417.1"/>
    </source>
</evidence>
<dbReference type="InterPro" id="IPR018952">
    <property type="entry name" value="2-5-oligoAdlate_synth_1_dom2/C"/>
</dbReference>
<feature type="compositionally biased region" description="Basic and acidic residues" evidence="2">
    <location>
        <begin position="33"/>
        <end position="42"/>
    </location>
</feature>
<evidence type="ECO:0000256" key="2">
    <source>
        <dbReference type="SAM" id="MobiDB-lite"/>
    </source>
</evidence>
<feature type="domain" description="2'-5'-oligoadenylate synthetase 1" evidence="3">
    <location>
        <begin position="308"/>
        <end position="439"/>
    </location>
</feature>